<proteinExistence type="predicted"/>
<feature type="region of interest" description="Disordered" evidence="4">
    <location>
        <begin position="96"/>
        <end position="162"/>
    </location>
</feature>
<dbReference type="InterPro" id="IPR009061">
    <property type="entry name" value="DNA-bd_dom_put_sf"/>
</dbReference>
<dbReference type="Gene3D" id="3.90.530.10">
    <property type="entry name" value="XPA C-terminal domain"/>
    <property type="match status" value="1"/>
</dbReference>
<feature type="compositionally biased region" description="Low complexity" evidence="4">
    <location>
        <begin position="130"/>
        <end position="145"/>
    </location>
</feature>
<evidence type="ECO:0000256" key="1">
    <source>
        <dbReference type="ARBA" id="ARBA00004123"/>
    </source>
</evidence>
<name>A0A8S3Z8C6_9EUPU</name>
<comment type="caution">
    <text evidence="5">The sequence shown here is derived from an EMBL/GenBank/DDBJ whole genome shotgun (WGS) entry which is preliminary data.</text>
</comment>
<dbReference type="Proteomes" id="UP000678393">
    <property type="component" value="Unassembled WGS sequence"/>
</dbReference>
<organism evidence="5 6">
    <name type="scientific">Candidula unifasciata</name>
    <dbReference type="NCBI Taxonomy" id="100452"/>
    <lineage>
        <taxon>Eukaryota</taxon>
        <taxon>Metazoa</taxon>
        <taxon>Spiralia</taxon>
        <taxon>Lophotrochozoa</taxon>
        <taxon>Mollusca</taxon>
        <taxon>Gastropoda</taxon>
        <taxon>Heterobranchia</taxon>
        <taxon>Euthyneura</taxon>
        <taxon>Panpulmonata</taxon>
        <taxon>Eupulmonata</taxon>
        <taxon>Stylommatophora</taxon>
        <taxon>Helicina</taxon>
        <taxon>Helicoidea</taxon>
        <taxon>Geomitridae</taxon>
        <taxon>Candidula</taxon>
    </lineage>
</organism>
<comment type="subcellular location">
    <subcellularLocation>
        <location evidence="1">Nucleus</location>
    </subcellularLocation>
</comment>
<feature type="compositionally biased region" description="Polar residues" evidence="4">
    <location>
        <begin position="96"/>
        <end position="113"/>
    </location>
</feature>
<dbReference type="SUPFAM" id="SSF46955">
    <property type="entry name" value="Putative DNA-binding domain"/>
    <property type="match status" value="1"/>
</dbReference>
<dbReference type="AlphaFoldDB" id="A0A8S3Z8C6"/>
<dbReference type="CDD" id="cd21078">
    <property type="entry name" value="NTD_ZNT9"/>
    <property type="match status" value="1"/>
</dbReference>
<dbReference type="InterPro" id="IPR037129">
    <property type="entry name" value="XPA_sf"/>
</dbReference>
<dbReference type="EMBL" id="CAJHNH020001780">
    <property type="protein sequence ID" value="CAG5124488.1"/>
    <property type="molecule type" value="Genomic_DNA"/>
</dbReference>
<keyword evidence="3" id="KW-0539">Nucleus</keyword>
<accession>A0A8S3Z8C6</accession>
<dbReference type="OrthoDB" id="435980at2759"/>
<evidence type="ECO:0000256" key="4">
    <source>
        <dbReference type="SAM" id="MobiDB-lite"/>
    </source>
</evidence>
<protein>
    <submittedName>
        <fullName evidence="5">Uncharacterized protein</fullName>
    </submittedName>
</protein>
<feature type="non-terminal residue" evidence="5">
    <location>
        <position position="253"/>
    </location>
</feature>
<keyword evidence="6" id="KW-1185">Reference proteome</keyword>
<evidence type="ECO:0000256" key="3">
    <source>
        <dbReference type="ARBA" id="ARBA00023242"/>
    </source>
</evidence>
<sequence>MLRSPCADIRACLRSVSLVTNILSRPARLCQECQRRFISVKKRPSWYILNLTTSKAGESLLPNNTSFLLHLWKNQNVQGYSCVSRCCFSATLNKTSNKNATPASESISKTESVTAEPPEPSGRRLQEPVSESASASAAASSGTDADAAEKKKNKLLRGNISYHPRMRKPSPIDYSYTGNIYILPERALTEYLLQPSDLEELPKYMRRSPYAEGTRITLYLRTDVEEVALSKWGSFDKLNKEKARLRQSDSSGK</sequence>
<evidence type="ECO:0000313" key="5">
    <source>
        <dbReference type="EMBL" id="CAG5124488.1"/>
    </source>
</evidence>
<evidence type="ECO:0000256" key="2">
    <source>
        <dbReference type="ARBA" id="ARBA00022833"/>
    </source>
</evidence>
<gene>
    <name evidence="5" type="ORF">CUNI_LOCUS10046</name>
</gene>
<evidence type="ECO:0000313" key="6">
    <source>
        <dbReference type="Proteomes" id="UP000678393"/>
    </source>
</evidence>
<keyword evidence="2" id="KW-0862">Zinc</keyword>
<reference evidence="5" key="1">
    <citation type="submission" date="2021-04" db="EMBL/GenBank/DDBJ databases">
        <authorList>
            <consortium name="Molecular Ecology Group"/>
        </authorList>
    </citation>
    <scope>NUCLEOTIDE SEQUENCE</scope>
</reference>
<dbReference type="GO" id="GO:0005634">
    <property type="term" value="C:nucleus"/>
    <property type="evidence" value="ECO:0007669"/>
    <property type="project" value="UniProtKB-SubCell"/>
</dbReference>